<protein>
    <submittedName>
        <fullName evidence="1">Uncharacterized protein</fullName>
    </submittedName>
</protein>
<proteinExistence type="predicted"/>
<evidence type="ECO:0000313" key="2">
    <source>
        <dbReference type="Proteomes" id="UP001597557"/>
    </source>
</evidence>
<name>A0ABW5YA15_9SPHI</name>
<accession>A0ABW5YA15</accession>
<keyword evidence="2" id="KW-1185">Reference proteome</keyword>
<gene>
    <name evidence="1" type="ORF">ACFS5N_05035</name>
</gene>
<dbReference type="EMBL" id="JBHUPD010000001">
    <property type="protein sequence ID" value="MFD2871820.1"/>
    <property type="molecule type" value="Genomic_DNA"/>
</dbReference>
<dbReference type="Proteomes" id="UP001597557">
    <property type="component" value="Unassembled WGS sequence"/>
</dbReference>
<reference evidence="2" key="1">
    <citation type="journal article" date="2019" name="Int. J. Syst. Evol. Microbiol.">
        <title>The Global Catalogue of Microorganisms (GCM) 10K type strain sequencing project: providing services to taxonomists for standard genome sequencing and annotation.</title>
        <authorList>
            <consortium name="The Broad Institute Genomics Platform"/>
            <consortium name="The Broad Institute Genome Sequencing Center for Infectious Disease"/>
            <person name="Wu L."/>
            <person name="Ma J."/>
        </authorList>
    </citation>
    <scope>NUCLEOTIDE SEQUENCE [LARGE SCALE GENOMIC DNA]</scope>
    <source>
        <strain evidence="2">KCTC 22437</strain>
    </source>
</reference>
<sequence>MFHILVKHLADVNQLGNAGKIVETVKAPLPVTDCDIDLNKHVINNISKFRLIFA</sequence>
<evidence type="ECO:0000313" key="1">
    <source>
        <dbReference type="EMBL" id="MFD2871820.1"/>
    </source>
</evidence>
<dbReference type="RefSeq" id="WP_377182870.1">
    <property type="nucleotide sequence ID" value="NZ_JBHUPD010000001.1"/>
</dbReference>
<organism evidence="1 2">
    <name type="scientific">Mucilaginibacter ximonensis</name>
    <dbReference type="NCBI Taxonomy" id="538021"/>
    <lineage>
        <taxon>Bacteria</taxon>
        <taxon>Pseudomonadati</taxon>
        <taxon>Bacteroidota</taxon>
        <taxon>Sphingobacteriia</taxon>
        <taxon>Sphingobacteriales</taxon>
        <taxon>Sphingobacteriaceae</taxon>
        <taxon>Mucilaginibacter</taxon>
    </lineage>
</organism>
<comment type="caution">
    <text evidence="1">The sequence shown here is derived from an EMBL/GenBank/DDBJ whole genome shotgun (WGS) entry which is preliminary data.</text>
</comment>